<dbReference type="PANTHER" id="PTHR22115">
    <property type="entry name" value="C3ORF6 PROTEIN-RELATED"/>
    <property type="match status" value="1"/>
</dbReference>
<dbReference type="KEGG" id="aqu:100638000"/>
<protein>
    <recommendedName>
        <fullName evidence="3">Coiled-coil domain-containing protein</fullName>
    </recommendedName>
</protein>
<name>A0A1X7V9P8_AMPQE</name>
<evidence type="ECO:0000313" key="4">
    <source>
        <dbReference type="EnsemblMetazoa" id="Aqu2.1.36242_001"/>
    </source>
</evidence>
<gene>
    <name evidence="4" type="primary">100638000</name>
</gene>
<organism evidence="4">
    <name type="scientific">Amphimedon queenslandica</name>
    <name type="common">Sponge</name>
    <dbReference type="NCBI Taxonomy" id="400682"/>
    <lineage>
        <taxon>Eukaryota</taxon>
        <taxon>Metazoa</taxon>
        <taxon>Porifera</taxon>
        <taxon>Demospongiae</taxon>
        <taxon>Heteroscleromorpha</taxon>
        <taxon>Haplosclerida</taxon>
        <taxon>Niphatidae</taxon>
        <taxon>Amphimedon</taxon>
    </lineage>
</organism>
<feature type="compositionally biased region" description="Basic and acidic residues" evidence="2">
    <location>
        <begin position="144"/>
        <end position="155"/>
    </location>
</feature>
<feature type="compositionally biased region" description="Low complexity" evidence="2">
    <location>
        <begin position="95"/>
        <end position="106"/>
    </location>
</feature>
<feature type="compositionally biased region" description="Basic and acidic residues" evidence="2">
    <location>
        <begin position="107"/>
        <end position="132"/>
    </location>
</feature>
<keyword evidence="1" id="KW-0175">Coiled coil</keyword>
<reference evidence="5" key="1">
    <citation type="journal article" date="2010" name="Nature">
        <title>The Amphimedon queenslandica genome and the evolution of animal complexity.</title>
        <authorList>
            <person name="Srivastava M."/>
            <person name="Simakov O."/>
            <person name="Chapman J."/>
            <person name="Fahey B."/>
            <person name="Gauthier M.E."/>
            <person name="Mitros T."/>
            <person name="Richards G.S."/>
            <person name="Conaco C."/>
            <person name="Dacre M."/>
            <person name="Hellsten U."/>
            <person name="Larroux C."/>
            <person name="Putnam N.H."/>
            <person name="Stanke M."/>
            <person name="Adamska M."/>
            <person name="Darling A."/>
            <person name="Degnan S.M."/>
            <person name="Oakley T.H."/>
            <person name="Plachetzki D.C."/>
            <person name="Zhai Y."/>
            <person name="Adamski M."/>
            <person name="Calcino A."/>
            <person name="Cummins S.F."/>
            <person name="Goodstein D.M."/>
            <person name="Harris C."/>
            <person name="Jackson D.J."/>
            <person name="Leys S.P."/>
            <person name="Shu S."/>
            <person name="Woodcroft B.J."/>
            <person name="Vervoort M."/>
            <person name="Kosik K.S."/>
            <person name="Manning G."/>
            <person name="Degnan B.M."/>
            <person name="Rokhsar D.S."/>
        </authorList>
    </citation>
    <scope>NUCLEOTIDE SEQUENCE [LARGE SCALE GENOMIC DNA]</scope>
</reference>
<dbReference type="InterPro" id="IPR039303">
    <property type="entry name" value="CCDC50"/>
</dbReference>
<feature type="compositionally biased region" description="Polar residues" evidence="2">
    <location>
        <begin position="57"/>
        <end position="70"/>
    </location>
</feature>
<feature type="compositionally biased region" description="Polar residues" evidence="2">
    <location>
        <begin position="345"/>
        <end position="373"/>
    </location>
</feature>
<dbReference type="OrthoDB" id="9994767at2759"/>
<dbReference type="InParanoid" id="A0A1X7V9P8"/>
<accession>A0A1X7V9P8</accession>
<dbReference type="Pfam" id="PF15295">
    <property type="entry name" value="CCDC50_N"/>
    <property type="match status" value="1"/>
</dbReference>
<sequence length="445" mass="51028">MSLLEENLPGVGRVKKDFQVREDHVIAKQLQEKEYEDHFDSNVQARRTAMKDAQMAKSYQATEMSAYNQEESVRRDRLREQEERDREAAERYAHEIQQQEEQTQQRQRQDEEAVRRLHREEMEREAQRKRQEEEDNRIALQHAQENESLTKRRQQEAALGEQEARRLQQMEAKPSGMDLPSYEELGFSLPPPPPPTGGEEEEEYVDEAARQEDEDARLARELLEREEREAQRRRREQELADIEMARKLQEMESKGGRPKPTGHPSDADIARRMELEARERQRKMESQVQADAEIAQRVKSDLYRQHSEQEMNDWELAKRLQKAEIVAHKKAAQVRGGGPPGGASFSHSSRPVAASSPTQSLPATMPSNGQYRGQGQGTERVMVRPAESASTRLQRQGTDPQLTGYYPAQGGDRPSPDSPHAVQAYKRQPAGVPGKDGKKGKGKKK</sequence>
<dbReference type="EnsemblMetazoa" id="XM_019994640.1">
    <property type="protein sequence ID" value="XP_019850199.1"/>
    <property type="gene ID" value="LOC100638000"/>
</dbReference>
<feature type="region of interest" description="Disordered" evidence="2">
    <location>
        <begin position="50"/>
        <end position="271"/>
    </location>
</feature>
<feature type="compositionally biased region" description="Basic and acidic residues" evidence="2">
    <location>
        <begin position="207"/>
        <end position="255"/>
    </location>
</feature>
<feature type="region of interest" description="Disordered" evidence="2">
    <location>
        <begin position="327"/>
        <end position="445"/>
    </location>
</feature>
<feature type="compositionally biased region" description="Basic and acidic residues" evidence="2">
    <location>
        <begin position="71"/>
        <end position="94"/>
    </location>
</feature>
<dbReference type="EnsemblMetazoa" id="Aqu2.1.36242_001">
    <property type="protein sequence ID" value="Aqu2.1.36242_001"/>
    <property type="gene ID" value="Aqu2.1.36242"/>
</dbReference>
<evidence type="ECO:0000256" key="2">
    <source>
        <dbReference type="SAM" id="MobiDB-lite"/>
    </source>
</evidence>
<proteinExistence type="predicted"/>
<dbReference type="Proteomes" id="UP000007879">
    <property type="component" value="Unassembled WGS sequence"/>
</dbReference>
<reference evidence="4" key="2">
    <citation type="submission" date="2017-05" db="UniProtKB">
        <authorList>
            <consortium name="EnsemblMetazoa"/>
        </authorList>
    </citation>
    <scope>IDENTIFICATION</scope>
</reference>
<dbReference type="PANTHER" id="PTHR22115:SF4">
    <property type="entry name" value="COILED-COIL DOMAIN-CONTAINING PROTEIN"/>
    <property type="match status" value="1"/>
</dbReference>
<evidence type="ECO:0000259" key="3">
    <source>
        <dbReference type="Pfam" id="PF15295"/>
    </source>
</evidence>
<dbReference type="AlphaFoldDB" id="A0A1X7V9P8"/>
<evidence type="ECO:0000313" key="5">
    <source>
        <dbReference type="Proteomes" id="UP000007879"/>
    </source>
</evidence>
<feature type="domain" description="Coiled-coil" evidence="3">
    <location>
        <begin position="3"/>
        <end position="128"/>
    </location>
</feature>
<keyword evidence="5" id="KW-1185">Reference proteome</keyword>
<dbReference type="InterPro" id="IPR029311">
    <property type="entry name" value="CCDC50_N"/>
</dbReference>
<evidence type="ECO:0000256" key="1">
    <source>
        <dbReference type="ARBA" id="ARBA00023054"/>
    </source>
</evidence>
<feature type="compositionally biased region" description="Polar residues" evidence="2">
    <location>
        <begin position="388"/>
        <end position="401"/>
    </location>
</feature>